<evidence type="ECO:0000313" key="3">
    <source>
        <dbReference type="EMBL" id="ROQ89908.1"/>
    </source>
</evidence>
<dbReference type="GO" id="GO:0003677">
    <property type="term" value="F:DNA binding"/>
    <property type="evidence" value="ECO:0007669"/>
    <property type="project" value="UniProtKB-KW"/>
</dbReference>
<dbReference type="InterPro" id="IPR057727">
    <property type="entry name" value="WCX_dom"/>
</dbReference>
<proteinExistence type="predicted"/>
<accession>A0A3N1UJG5</accession>
<comment type="caution">
    <text evidence="3">The sequence shown here is derived from an EMBL/GenBank/DDBJ whole genome shotgun (WGS) entry which is preliminary data.</text>
</comment>
<keyword evidence="4" id="KW-1185">Reference proteome</keyword>
<evidence type="ECO:0000259" key="1">
    <source>
        <dbReference type="Pfam" id="PF13280"/>
    </source>
</evidence>
<dbReference type="InterPro" id="IPR026881">
    <property type="entry name" value="WYL_dom"/>
</dbReference>
<protein>
    <submittedName>
        <fullName evidence="3">Putative DNA-binding transcriptional regulator YafY</fullName>
    </submittedName>
</protein>
<gene>
    <name evidence="3" type="ORF">EDC27_3027</name>
</gene>
<evidence type="ECO:0000313" key="4">
    <source>
        <dbReference type="Proteomes" id="UP000276223"/>
    </source>
</evidence>
<dbReference type="Proteomes" id="UP000276223">
    <property type="component" value="Unassembled WGS sequence"/>
</dbReference>
<dbReference type="RefSeq" id="WP_123291463.1">
    <property type="nucleotide sequence ID" value="NZ_RJVA01000016.1"/>
</dbReference>
<sequence length="314" mass="37280">MLDRIFWFFTQLKQHAFPTAASYQERFEVSSSTFKRDVAFLRDRLGAPVAYDRQRRGYFLTDASFELPPYWFDAHQLLLMHGLCRQMTQNLNSLPQEIRSFHERVKELLTMHFGPRILEAVSFENVEWADCDMRLLKTVADAILQRRILRIVYHTGYSGQTARRVVEPYRLHNYRGTWHLVAYCHYRDEPRIFMLSRMGEVEVLSRRYEGQQFDVSRFLDTAFGIYRGGVVQKAVLRFSPNIARIIRDQIWHKDQKMRMEEDGSLTLSVPIADLTEIRRHVLKYGAEVEVIEPQALRHQVREEAKRILFLYDKA</sequence>
<keyword evidence="3" id="KW-0238">DNA-binding</keyword>
<dbReference type="AlphaFoldDB" id="A0A3N1UJG5"/>
<feature type="domain" description="WCX" evidence="2">
    <location>
        <begin position="233"/>
        <end position="308"/>
    </location>
</feature>
<dbReference type="Pfam" id="PF13280">
    <property type="entry name" value="WYL"/>
    <property type="match status" value="1"/>
</dbReference>
<dbReference type="PANTHER" id="PTHR34580">
    <property type="match status" value="1"/>
</dbReference>
<feature type="domain" description="WYL" evidence="1">
    <location>
        <begin position="135"/>
        <end position="203"/>
    </location>
</feature>
<dbReference type="EMBL" id="RJVA01000016">
    <property type="protein sequence ID" value="ROQ89908.1"/>
    <property type="molecule type" value="Genomic_DNA"/>
</dbReference>
<evidence type="ECO:0000259" key="2">
    <source>
        <dbReference type="Pfam" id="PF25583"/>
    </source>
</evidence>
<reference evidence="3 4" key="1">
    <citation type="submission" date="2018-11" db="EMBL/GenBank/DDBJ databases">
        <title>Genomic Encyclopedia of Type Strains, Phase IV (KMG-IV): sequencing the most valuable type-strain genomes for metagenomic binning, comparative biology and taxonomic classification.</title>
        <authorList>
            <person name="Goeker M."/>
        </authorList>
    </citation>
    <scope>NUCLEOTIDE SEQUENCE [LARGE SCALE GENOMIC DNA]</scope>
    <source>
        <strain evidence="3 4">DSM 22027</strain>
    </source>
</reference>
<organism evidence="3 4">
    <name type="scientific">Desulfosoma caldarium</name>
    <dbReference type="NCBI Taxonomy" id="610254"/>
    <lineage>
        <taxon>Bacteria</taxon>
        <taxon>Pseudomonadati</taxon>
        <taxon>Thermodesulfobacteriota</taxon>
        <taxon>Syntrophobacteria</taxon>
        <taxon>Syntrophobacterales</taxon>
        <taxon>Syntrophobacteraceae</taxon>
        <taxon>Desulfosoma</taxon>
    </lineage>
</organism>
<name>A0A3N1UJG5_9BACT</name>
<dbReference type="PANTHER" id="PTHR34580:SF9">
    <property type="entry name" value="SLL5097 PROTEIN"/>
    <property type="match status" value="1"/>
</dbReference>
<dbReference type="Pfam" id="PF25583">
    <property type="entry name" value="WCX"/>
    <property type="match status" value="1"/>
</dbReference>
<dbReference type="PROSITE" id="PS52050">
    <property type="entry name" value="WYL"/>
    <property type="match status" value="1"/>
</dbReference>
<dbReference type="InterPro" id="IPR051534">
    <property type="entry name" value="CBASS_pafABC_assoc_protein"/>
</dbReference>